<dbReference type="InterPro" id="IPR023139">
    <property type="entry name" value="PBDC1-like_dom_sf"/>
</dbReference>
<accession>A0A875S5G1</accession>
<keyword evidence="7" id="KW-1185">Reference proteome</keyword>
<dbReference type="PANTHER" id="PTHR13410">
    <property type="entry name" value="PROTEIN PBDC1"/>
    <property type="match status" value="1"/>
</dbReference>
<dbReference type="GeneID" id="62196024"/>
<comment type="subcellular location">
    <subcellularLocation>
        <location evidence="1">Cytoplasm</location>
    </subcellularLocation>
</comment>
<proteinExistence type="inferred from homology"/>
<evidence type="ECO:0000313" key="7">
    <source>
        <dbReference type="Proteomes" id="UP000662931"/>
    </source>
</evidence>
<dbReference type="InterPro" id="IPR008476">
    <property type="entry name" value="PBDC1_metazoa/fungi"/>
</dbReference>
<evidence type="ECO:0000256" key="3">
    <source>
        <dbReference type="ARBA" id="ARBA00061201"/>
    </source>
</evidence>
<protein>
    <recommendedName>
        <fullName evidence="4">Protein PBDC1 homolog</fullName>
    </recommendedName>
</protein>
<comment type="similarity">
    <text evidence="3">Belongs to the PBDC1 family.</text>
</comment>
<dbReference type="EMBL" id="CP064813">
    <property type="protein sequence ID" value="QPG75272.1"/>
    <property type="molecule type" value="Genomic_DNA"/>
</dbReference>
<organism evidence="6 7">
    <name type="scientific">Eeniella nana</name>
    <name type="common">Yeast</name>
    <name type="synonym">Brettanomyces nanus</name>
    <dbReference type="NCBI Taxonomy" id="13502"/>
    <lineage>
        <taxon>Eukaryota</taxon>
        <taxon>Fungi</taxon>
        <taxon>Dikarya</taxon>
        <taxon>Ascomycota</taxon>
        <taxon>Saccharomycotina</taxon>
        <taxon>Pichiomycetes</taxon>
        <taxon>Pichiales</taxon>
        <taxon>Pichiaceae</taxon>
        <taxon>Brettanomyces</taxon>
    </lineage>
</organism>
<sequence length="150" mass="17657">MSATTKFDAEKAENMQEIEQQFSVKAVDQLEAYWKLLGAIPGSKLRLTPFDEEIYDEFIKVFPEYKQTAKVCVISENEIKSKEGKERWRGFLKKFEKKVEDYNFGTMERVDASKEYTEENTILVLRLQFYAFEIARNKLGLNDWACRKKA</sequence>
<dbReference type="Proteomes" id="UP000662931">
    <property type="component" value="Chromosome 2"/>
</dbReference>
<dbReference type="InterPro" id="IPR021148">
    <property type="entry name" value="Polysacc_synth_dom"/>
</dbReference>
<name>A0A875S5G1_EENNA</name>
<dbReference type="FunFam" id="1.10.3560.10:FF:000001">
    <property type="entry name" value="Protein PBDC1 homolog"/>
    <property type="match status" value="1"/>
</dbReference>
<dbReference type="Pfam" id="PF04669">
    <property type="entry name" value="PBDC1"/>
    <property type="match status" value="1"/>
</dbReference>
<evidence type="ECO:0000313" key="6">
    <source>
        <dbReference type="EMBL" id="QPG75272.1"/>
    </source>
</evidence>
<evidence type="ECO:0000259" key="5">
    <source>
        <dbReference type="Pfam" id="PF04669"/>
    </source>
</evidence>
<gene>
    <name evidence="6" type="ORF">FOA43_002623</name>
</gene>
<keyword evidence="2" id="KW-0963">Cytoplasm</keyword>
<dbReference type="AlphaFoldDB" id="A0A875S5G1"/>
<reference evidence="6" key="1">
    <citation type="submission" date="2020-10" db="EMBL/GenBank/DDBJ databases">
        <authorList>
            <person name="Roach M.J.R."/>
        </authorList>
    </citation>
    <scope>NUCLEOTIDE SEQUENCE</scope>
    <source>
        <strain evidence="6">CBS 1945</strain>
    </source>
</reference>
<dbReference type="OrthoDB" id="10248897at2759"/>
<dbReference type="GO" id="GO:0005737">
    <property type="term" value="C:cytoplasm"/>
    <property type="evidence" value="ECO:0007669"/>
    <property type="project" value="UniProtKB-SubCell"/>
</dbReference>
<evidence type="ECO:0000256" key="2">
    <source>
        <dbReference type="ARBA" id="ARBA00022490"/>
    </source>
</evidence>
<dbReference type="PANTHER" id="PTHR13410:SF9">
    <property type="entry name" value="PROTEIN PBDC1"/>
    <property type="match status" value="1"/>
</dbReference>
<feature type="domain" description="Polysaccharide biosynthesis" evidence="5">
    <location>
        <begin position="18"/>
        <end position="145"/>
    </location>
</feature>
<dbReference type="RefSeq" id="XP_038778837.1">
    <property type="nucleotide sequence ID" value="XM_038922909.1"/>
</dbReference>
<dbReference type="KEGG" id="bnn:FOA43_002623"/>
<evidence type="ECO:0000256" key="4">
    <source>
        <dbReference type="ARBA" id="ARBA00069779"/>
    </source>
</evidence>
<dbReference type="Gene3D" id="1.10.3560.10">
    <property type="entry name" value="yst0336 like domain"/>
    <property type="match status" value="1"/>
</dbReference>
<evidence type="ECO:0000256" key="1">
    <source>
        <dbReference type="ARBA" id="ARBA00004496"/>
    </source>
</evidence>